<evidence type="ECO:0000256" key="4">
    <source>
        <dbReference type="ARBA" id="ARBA00023242"/>
    </source>
</evidence>
<proteinExistence type="inferred from homology"/>
<evidence type="ECO:0000313" key="6">
    <source>
        <dbReference type="Proteomes" id="UP000035642"/>
    </source>
</evidence>
<accession>A0A0K0D059</accession>
<evidence type="ECO:0000256" key="3">
    <source>
        <dbReference type="ARBA" id="ARBA00022843"/>
    </source>
</evidence>
<evidence type="ECO:0000256" key="1">
    <source>
        <dbReference type="ARBA" id="ARBA00004123"/>
    </source>
</evidence>
<dbReference type="PANTHER" id="PTHR32086:SF0">
    <property type="entry name" value="FANCONI ANEMIA GROUP D2 PROTEIN"/>
    <property type="match status" value="1"/>
</dbReference>
<comment type="similarity">
    <text evidence="5">Belongs to the Fanconi anemia protein FANCD2 family.</text>
</comment>
<keyword evidence="2" id="KW-1017">Isopeptide bond</keyword>
<reference evidence="6" key="1">
    <citation type="submission" date="2012-09" db="EMBL/GenBank/DDBJ databases">
        <authorList>
            <person name="Martin A.A."/>
        </authorList>
    </citation>
    <scope>NUCLEOTIDE SEQUENCE</scope>
</reference>
<organism evidence="6 7">
    <name type="scientific">Angiostrongylus cantonensis</name>
    <name type="common">Rat lungworm</name>
    <dbReference type="NCBI Taxonomy" id="6313"/>
    <lineage>
        <taxon>Eukaryota</taxon>
        <taxon>Metazoa</taxon>
        <taxon>Ecdysozoa</taxon>
        <taxon>Nematoda</taxon>
        <taxon>Chromadorea</taxon>
        <taxon>Rhabditida</taxon>
        <taxon>Rhabditina</taxon>
        <taxon>Rhabditomorpha</taxon>
        <taxon>Strongyloidea</taxon>
        <taxon>Metastrongylidae</taxon>
        <taxon>Angiostrongylus</taxon>
    </lineage>
</organism>
<dbReference type="GO" id="GO:0031573">
    <property type="term" value="P:mitotic intra-S DNA damage checkpoint signaling"/>
    <property type="evidence" value="ECO:0007669"/>
    <property type="project" value="TreeGrafter"/>
</dbReference>
<dbReference type="GO" id="GO:1990918">
    <property type="term" value="P:double-strand break repair involved in meiotic recombination"/>
    <property type="evidence" value="ECO:0007669"/>
    <property type="project" value="TreeGrafter"/>
</dbReference>
<dbReference type="InterPro" id="IPR029448">
    <property type="entry name" value="FANCD2"/>
</dbReference>
<protein>
    <submittedName>
        <fullName evidence="7">Integrator complex subunit 7</fullName>
    </submittedName>
</protein>
<evidence type="ECO:0000256" key="5">
    <source>
        <dbReference type="ARBA" id="ARBA00093456"/>
    </source>
</evidence>
<keyword evidence="6" id="KW-1185">Reference proteome</keyword>
<evidence type="ECO:0000256" key="2">
    <source>
        <dbReference type="ARBA" id="ARBA00022499"/>
    </source>
</evidence>
<dbReference type="PANTHER" id="PTHR32086">
    <property type="entry name" value="FANCONI ANEMIA GROUP D2 PROTEIN"/>
    <property type="match status" value="1"/>
</dbReference>
<dbReference type="GO" id="GO:0000793">
    <property type="term" value="C:condensed chromosome"/>
    <property type="evidence" value="ECO:0007669"/>
    <property type="project" value="TreeGrafter"/>
</dbReference>
<dbReference type="Proteomes" id="UP000035642">
    <property type="component" value="Unassembled WGS sequence"/>
</dbReference>
<comment type="subcellular location">
    <subcellularLocation>
        <location evidence="1">Nucleus</location>
    </subcellularLocation>
</comment>
<dbReference type="GO" id="GO:0007129">
    <property type="term" value="P:homologous chromosome pairing at meiosis"/>
    <property type="evidence" value="ECO:0007669"/>
    <property type="project" value="TreeGrafter"/>
</dbReference>
<name>A0A0K0D059_ANGCA</name>
<evidence type="ECO:0000313" key="7">
    <source>
        <dbReference type="WBParaSite" id="ACAC_0000343201-mRNA-1"/>
    </source>
</evidence>
<dbReference type="GO" id="GO:0036297">
    <property type="term" value="P:interstrand cross-link repair"/>
    <property type="evidence" value="ECO:0007669"/>
    <property type="project" value="TreeGrafter"/>
</dbReference>
<dbReference type="WBParaSite" id="ACAC_0000343201-mRNA-1">
    <property type="protein sequence ID" value="ACAC_0000343201-mRNA-1"/>
    <property type="gene ID" value="ACAC_0000343201"/>
</dbReference>
<dbReference type="STRING" id="6313.A0A0K0D059"/>
<dbReference type="AlphaFoldDB" id="A0A0K0D059"/>
<reference evidence="7" key="2">
    <citation type="submission" date="2017-02" db="UniProtKB">
        <authorList>
            <consortium name="WormBaseParasite"/>
        </authorList>
    </citation>
    <scope>IDENTIFICATION</scope>
</reference>
<keyword evidence="4" id="KW-0539">Nucleus</keyword>
<sequence>MCRELVAVLVVCNFIKRALYLLKDSAVVVHYDHDNGEVIAPSNQFERMLQCEDIEVRSDENYKKYMYIGSITSKALVTKLETNMSVHQESIFRVLLLCRSSQVKAFDLLMTQLQILQKESRNVSDLCQICIAQIRFIDRVYYSRPLLCSIFERDILKWSPEIRNALISSIPEIITDVSIQVEAAKELQSFLLRDVETDPVGCKLAVISALLLLNSDSGAAAKMQTRVLKSLSDFDLELLPSLIELFLRRLDNSTKDAFSDLLGQLSVHLQVDQLSLSRRGKLRYSLNEIVGEVFGKITQFIVLGGEYRWRQVQKFLKTSALSEKSGADEFMSQGSDIVSSLGPPRVRNFLFCFDVSR</sequence>
<keyword evidence="3" id="KW-0832">Ubl conjugation</keyword>
<dbReference type="GO" id="GO:0070182">
    <property type="term" value="F:DNA polymerase binding"/>
    <property type="evidence" value="ECO:0007669"/>
    <property type="project" value="TreeGrafter"/>
</dbReference>
<dbReference type="GO" id="GO:0005634">
    <property type="term" value="C:nucleus"/>
    <property type="evidence" value="ECO:0007669"/>
    <property type="project" value="UniProtKB-SubCell"/>
</dbReference>